<protein>
    <submittedName>
        <fullName evidence="1">Esterase</fullName>
    </submittedName>
</protein>
<reference evidence="1 2" key="1">
    <citation type="submission" date="2024-04" db="EMBL/GenBank/DDBJ databases">
        <title>Human intestinal bacterial collection.</title>
        <authorList>
            <person name="Pauvert C."/>
            <person name="Hitch T.C.A."/>
            <person name="Clavel T."/>
        </authorList>
    </citation>
    <scope>NUCLEOTIDE SEQUENCE [LARGE SCALE GENOMIC DNA]</scope>
    <source>
        <strain evidence="1 2">CLA-AA-H161</strain>
    </source>
</reference>
<sequence length="230" mass="25862">MENGQQRMITTYEYGNPEADVVLIQLTGEHELAVLENEVKEIRKRASSGELDFRFIAAKVENWNDELSPWKAPAVFKNEDFGGGAAETLEKILALCTDPGKTYYIGGYSLAGLFALWAAYQTDRFSGVAAASPSVWFPGFSAYMREHRMKTGTVYLSLGDREEKTRNPVMAQVGACIRDACSWMSEQGINCTLEWNQGNHFQEPDVRTAKAFAWVMEKRTGKVVKGRLRR</sequence>
<dbReference type="EMBL" id="JBBNFW010000209">
    <property type="protein sequence ID" value="MEQ2415204.1"/>
    <property type="molecule type" value="Genomic_DNA"/>
</dbReference>
<dbReference type="InterPro" id="IPR029058">
    <property type="entry name" value="AB_hydrolase_fold"/>
</dbReference>
<evidence type="ECO:0000313" key="2">
    <source>
        <dbReference type="Proteomes" id="UP001470752"/>
    </source>
</evidence>
<dbReference type="RefSeq" id="WP_021926074.1">
    <property type="nucleotide sequence ID" value="NZ_JAOQJM010000007.1"/>
</dbReference>
<accession>A0ABV1CS50</accession>
<evidence type="ECO:0000313" key="1">
    <source>
        <dbReference type="EMBL" id="MEQ2415204.1"/>
    </source>
</evidence>
<organism evidence="1 2">
    <name type="scientific">Blautia acetigignens</name>
    <dbReference type="NCBI Taxonomy" id="2981783"/>
    <lineage>
        <taxon>Bacteria</taxon>
        <taxon>Bacillati</taxon>
        <taxon>Bacillota</taxon>
        <taxon>Clostridia</taxon>
        <taxon>Lachnospirales</taxon>
        <taxon>Lachnospiraceae</taxon>
        <taxon>Blautia</taxon>
    </lineage>
</organism>
<proteinExistence type="predicted"/>
<name>A0ABV1CS50_9FIRM</name>
<dbReference type="SUPFAM" id="SSF53474">
    <property type="entry name" value="alpha/beta-Hydrolases"/>
    <property type="match status" value="1"/>
</dbReference>
<dbReference type="Gene3D" id="3.40.50.1820">
    <property type="entry name" value="alpha/beta hydrolase"/>
    <property type="match status" value="1"/>
</dbReference>
<dbReference type="Proteomes" id="UP001470752">
    <property type="component" value="Unassembled WGS sequence"/>
</dbReference>
<comment type="caution">
    <text evidence="1">The sequence shown here is derived from an EMBL/GenBank/DDBJ whole genome shotgun (WGS) entry which is preliminary data.</text>
</comment>
<gene>
    <name evidence="1" type="ORF">AAAX94_19620</name>
</gene>
<keyword evidence="2" id="KW-1185">Reference proteome</keyword>